<evidence type="ECO:0000256" key="7">
    <source>
        <dbReference type="ARBA" id="ARBA00023270"/>
    </source>
</evidence>
<comment type="subcellular location">
    <subcellularLocation>
        <location evidence="1 9">Cytoplasm</location>
    </subcellularLocation>
</comment>
<accession>A0AAW5K5B9</accession>
<keyword evidence="7 9" id="KW-0704">Schiff base</keyword>
<dbReference type="InterPro" id="IPR013785">
    <property type="entry name" value="Aldolase_TIM"/>
</dbReference>
<comment type="catalytic activity">
    <reaction evidence="8 9">
        <text>D-sedoheptulose 7-phosphate + D-glyceraldehyde 3-phosphate = D-erythrose 4-phosphate + beta-D-fructose 6-phosphate</text>
        <dbReference type="Rhea" id="RHEA:17053"/>
        <dbReference type="ChEBI" id="CHEBI:16897"/>
        <dbReference type="ChEBI" id="CHEBI:57483"/>
        <dbReference type="ChEBI" id="CHEBI:57634"/>
        <dbReference type="ChEBI" id="CHEBI:59776"/>
        <dbReference type="EC" id="2.2.1.2"/>
    </reaction>
</comment>
<feature type="active site" description="Schiff-base intermediate with substrate" evidence="9">
    <location>
        <position position="84"/>
    </location>
</feature>
<dbReference type="PANTHER" id="PTHR10683">
    <property type="entry name" value="TRANSALDOLASE"/>
    <property type="match status" value="1"/>
</dbReference>
<dbReference type="NCBIfam" id="TIGR00875">
    <property type="entry name" value="fsa_talC_mipB"/>
    <property type="match status" value="1"/>
</dbReference>
<dbReference type="GO" id="GO:0006098">
    <property type="term" value="P:pentose-phosphate shunt"/>
    <property type="evidence" value="ECO:0007669"/>
    <property type="project" value="UniProtKB-UniRule"/>
</dbReference>
<protein>
    <recommendedName>
        <fullName evidence="9">Probable transaldolase</fullName>
        <ecNumber evidence="9">2.2.1.2</ecNumber>
    </recommendedName>
</protein>
<proteinExistence type="inferred from homology"/>
<evidence type="ECO:0000256" key="4">
    <source>
        <dbReference type="ARBA" id="ARBA00022490"/>
    </source>
</evidence>
<dbReference type="PROSITE" id="PS01054">
    <property type="entry name" value="TRANSALDOLASE_1"/>
    <property type="match status" value="1"/>
</dbReference>
<dbReference type="GO" id="GO:0005737">
    <property type="term" value="C:cytoplasm"/>
    <property type="evidence" value="ECO:0007669"/>
    <property type="project" value="UniProtKB-SubCell"/>
</dbReference>
<evidence type="ECO:0000313" key="10">
    <source>
        <dbReference type="EMBL" id="MCQ4815094.1"/>
    </source>
</evidence>
<dbReference type="FunFam" id="3.20.20.70:FF:000018">
    <property type="entry name" value="Probable transaldolase"/>
    <property type="match status" value="1"/>
</dbReference>
<dbReference type="GO" id="GO:0016832">
    <property type="term" value="F:aldehyde-lyase activity"/>
    <property type="evidence" value="ECO:0007669"/>
    <property type="project" value="InterPro"/>
</dbReference>
<keyword evidence="4 9" id="KW-0963">Cytoplasm</keyword>
<comment type="function">
    <text evidence="9">Transaldolase is important for the balance of metabolites in the pentose-phosphate pathway.</text>
</comment>
<gene>
    <name evidence="10" type="primary">fsa</name>
    <name evidence="9" type="synonym">tal</name>
    <name evidence="10" type="ORF">NE630_11695</name>
</gene>
<evidence type="ECO:0000256" key="2">
    <source>
        <dbReference type="ARBA" id="ARBA00004857"/>
    </source>
</evidence>
<dbReference type="EC" id="2.2.1.2" evidence="9"/>
<dbReference type="RefSeq" id="WP_008710376.1">
    <property type="nucleotide sequence ID" value="NZ_CABKQM010000006.1"/>
</dbReference>
<sequence>MKFFLDTANLEEVKAACSWGVIAGVTTNPTLVSKEGNIDFHTRVREIAETVNGPVSAEAVSLEKDKLIEEAKVIAKIHPQVVVKVPLCPDGLGAVKELSALGIKTNVTLVFSANQAVLAAAAGAAYVSPFVGRLDDIGEDGIKLIYDVVEIFDLYGIETKVIAASLRHPAHVLECAKAGADYATVPFKVLKMLFDHPLTTKGIDQFNADWAKYLSGGK</sequence>
<dbReference type="InterPro" id="IPR033919">
    <property type="entry name" value="TSA/FSA_arc/bac"/>
</dbReference>
<dbReference type="InterPro" id="IPR018225">
    <property type="entry name" value="Transaldolase_AS"/>
</dbReference>
<evidence type="ECO:0000313" key="11">
    <source>
        <dbReference type="Proteomes" id="UP001205919"/>
    </source>
</evidence>
<dbReference type="PANTHER" id="PTHR10683:SF36">
    <property type="entry name" value="TRANSALDOLASE"/>
    <property type="match status" value="1"/>
</dbReference>
<dbReference type="GO" id="GO:0005975">
    <property type="term" value="P:carbohydrate metabolic process"/>
    <property type="evidence" value="ECO:0007669"/>
    <property type="project" value="InterPro"/>
</dbReference>
<keyword evidence="11" id="KW-1185">Reference proteome</keyword>
<comment type="caution">
    <text evidence="10">The sequence shown here is derived from an EMBL/GenBank/DDBJ whole genome shotgun (WGS) entry which is preliminary data.</text>
</comment>
<name>A0AAW5K5B9_9BACT</name>
<dbReference type="CDD" id="cd00956">
    <property type="entry name" value="Transaldolase_FSA"/>
    <property type="match status" value="1"/>
</dbReference>
<organism evidence="10 11">
    <name type="scientific">Cloacibacillus evryensis</name>
    <dbReference type="NCBI Taxonomy" id="508460"/>
    <lineage>
        <taxon>Bacteria</taxon>
        <taxon>Thermotogati</taxon>
        <taxon>Synergistota</taxon>
        <taxon>Synergistia</taxon>
        <taxon>Synergistales</taxon>
        <taxon>Synergistaceae</taxon>
        <taxon>Cloacibacillus</taxon>
    </lineage>
</organism>
<dbReference type="Proteomes" id="UP001205919">
    <property type="component" value="Unassembled WGS sequence"/>
</dbReference>
<keyword evidence="5 9" id="KW-0808">Transferase</keyword>
<dbReference type="InterPro" id="IPR022999">
    <property type="entry name" value="Transaldolase_3B"/>
</dbReference>
<dbReference type="SUPFAM" id="SSF51569">
    <property type="entry name" value="Aldolase"/>
    <property type="match status" value="1"/>
</dbReference>
<dbReference type="PROSITE" id="PS00958">
    <property type="entry name" value="TRANSALDOLASE_2"/>
    <property type="match status" value="1"/>
</dbReference>
<comment type="similarity">
    <text evidence="3 9">Belongs to the transaldolase family. Type 3B subfamily.</text>
</comment>
<dbReference type="InterPro" id="IPR001585">
    <property type="entry name" value="TAL/FSA"/>
</dbReference>
<dbReference type="AlphaFoldDB" id="A0AAW5K5B9"/>
<dbReference type="InterPro" id="IPR004731">
    <property type="entry name" value="Transaldolase_3B/F6P_aldolase"/>
</dbReference>
<comment type="pathway">
    <text evidence="2 9">Carbohydrate degradation; pentose phosphate pathway; D-glyceraldehyde 3-phosphate and beta-D-fructose 6-phosphate from D-ribose 5-phosphate and D-xylulose 5-phosphate (non-oxidative stage): step 2/3.</text>
</comment>
<dbReference type="GO" id="GO:0004801">
    <property type="term" value="F:transaldolase activity"/>
    <property type="evidence" value="ECO:0007669"/>
    <property type="project" value="UniProtKB-UniRule"/>
</dbReference>
<evidence type="ECO:0000256" key="3">
    <source>
        <dbReference type="ARBA" id="ARBA00005740"/>
    </source>
</evidence>
<evidence type="ECO:0000256" key="5">
    <source>
        <dbReference type="ARBA" id="ARBA00022679"/>
    </source>
</evidence>
<evidence type="ECO:0000256" key="9">
    <source>
        <dbReference type="HAMAP-Rule" id="MF_00494"/>
    </source>
</evidence>
<keyword evidence="6 9" id="KW-0570">Pentose shunt</keyword>
<evidence type="ECO:0000256" key="6">
    <source>
        <dbReference type="ARBA" id="ARBA00023126"/>
    </source>
</evidence>
<dbReference type="HAMAP" id="MF_00494">
    <property type="entry name" value="Transaldolase_3b"/>
    <property type="match status" value="1"/>
</dbReference>
<dbReference type="Gene3D" id="3.20.20.70">
    <property type="entry name" value="Aldolase class I"/>
    <property type="match status" value="1"/>
</dbReference>
<dbReference type="EMBL" id="JANFYT010000026">
    <property type="protein sequence ID" value="MCQ4815094.1"/>
    <property type="molecule type" value="Genomic_DNA"/>
</dbReference>
<evidence type="ECO:0000256" key="1">
    <source>
        <dbReference type="ARBA" id="ARBA00004496"/>
    </source>
</evidence>
<evidence type="ECO:0000256" key="8">
    <source>
        <dbReference type="ARBA" id="ARBA00048810"/>
    </source>
</evidence>
<dbReference type="Pfam" id="PF00923">
    <property type="entry name" value="TAL_FSA"/>
    <property type="match status" value="1"/>
</dbReference>
<reference evidence="10 11" key="1">
    <citation type="submission" date="2022-06" db="EMBL/GenBank/DDBJ databases">
        <title>Isolation of gut microbiota from human fecal samples.</title>
        <authorList>
            <person name="Pamer E.G."/>
            <person name="Barat B."/>
            <person name="Waligurski E."/>
            <person name="Medina S."/>
            <person name="Paddock L."/>
            <person name="Mostad J."/>
        </authorList>
    </citation>
    <scope>NUCLEOTIDE SEQUENCE [LARGE SCALE GENOMIC DNA]</scope>
    <source>
        <strain evidence="10 11">DFI.9.90</strain>
    </source>
</reference>